<sequence length="242" mass="24950">MSPFPAAIRAFGPVAVTVLAVGLAWLTGLSQRTVLPAAIEARFYGFFLDRYPLFCAALVYGVARLLLGAARPGPAGPVRRLVGSAIAIVLLLAVCLYPTFGGGVLRAGFATGGMAFLTGQTMPIAYGLGAAAVALVFGLALGLGGLLAIGAPRGNARWARRLRLGVGRMLTRTLALWFAFGILGLATATGLGPWPRRPLSAGEAGLAVALVLLAFLPHASLDWLDSRAAPQSHGRTQLDPGP</sequence>
<feature type="transmembrane region" description="Helical" evidence="1">
    <location>
        <begin position="51"/>
        <end position="69"/>
    </location>
</feature>
<feature type="transmembrane region" description="Helical" evidence="1">
    <location>
        <begin position="7"/>
        <end position="26"/>
    </location>
</feature>
<keyword evidence="1" id="KW-0472">Membrane</keyword>
<feature type="transmembrane region" description="Helical" evidence="1">
    <location>
        <begin position="204"/>
        <end position="224"/>
    </location>
</feature>
<dbReference type="Proteomes" id="UP000199229">
    <property type="component" value="Unassembled WGS sequence"/>
</dbReference>
<evidence type="ECO:0000313" key="2">
    <source>
        <dbReference type="EMBL" id="SFH01509.1"/>
    </source>
</evidence>
<keyword evidence="3" id="KW-1185">Reference proteome</keyword>
<gene>
    <name evidence="2" type="ORF">SAMN05192565_12410</name>
</gene>
<name>A0A1I2WL87_9HYPH</name>
<evidence type="ECO:0000256" key="1">
    <source>
        <dbReference type="SAM" id="Phobius"/>
    </source>
</evidence>
<dbReference type="EMBL" id="FOPM01000024">
    <property type="protein sequence ID" value="SFH01509.1"/>
    <property type="molecule type" value="Genomic_DNA"/>
</dbReference>
<evidence type="ECO:0000313" key="3">
    <source>
        <dbReference type="Proteomes" id="UP000199229"/>
    </source>
</evidence>
<feature type="transmembrane region" description="Helical" evidence="1">
    <location>
        <begin position="170"/>
        <end position="192"/>
    </location>
</feature>
<feature type="transmembrane region" description="Helical" evidence="1">
    <location>
        <begin position="81"/>
        <end position="104"/>
    </location>
</feature>
<accession>A0A1I2WL87</accession>
<reference evidence="3" key="1">
    <citation type="submission" date="2016-10" db="EMBL/GenBank/DDBJ databases">
        <authorList>
            <person name="Varghese N."/>
            <person name="Submissions S."/>
        </authorList>
    </citation>
    <scope>NUCLEOTIDE SEQUENCE [LARGE SCALE GENOMIC DNA]</scope>
    <source>
        <strain evidence="3">Gh-105</strain>
    </source>
</reference>
<dbReference type="AlphaFoldDB" id="A0A1I2WL87"/>
<feature type="transmembrane region" description="Helical" evidence="1">
    <location>
        <begin position="124"/>
        <end position="149"/>
    </location>
</feature>
<keyword evidence="1" id="KW-0812">Transmembrane</keyword>
<dbReference type="RefSeq" id="WP_177232444.1">
    <property type="nucleotide sequence ID" value="NZ_FOPM01000024.1"/>
</dbReference>
<organism evidence="2 3">
    <name type="scientific">Methylobacterium gossipiicola</name>
    <dbReference type="NCBI Taxonomy" id="582675"/>
    <lineage>
        <taxon>Bacteria</taxon>
        <taxon>Pseudomonadati</taxon>
        <taxon>Pseudomonadota</taxon>
        <taxon>Alphaproteobacteria</taxon>
        <taxon>Hyphomicrobiales</taxon>
        <taxon>Methylobacteriaceae</taxon>
        <taxon>Methylobacterium</taxon>
    </lineage>
</organism>
<dbReference type="STRING" id="582675.SAMN05192565_12410"/>
<protein>
    <submittedName>
        <fullName evidence="2">Uncharacterized protein</fullName>
    </submittedName>
</protein>
<keyword evidence="1" id="KW-1133">Transmembrane helix</keyword>
<proteinExistence type="predicted"/>